<dbReference type="Pfam" id="PF16875">
    <property type="entry name" value="Glyco_hydro_36N"/>
    <property type="match status" value="1"/>
</dbReference>
<gene>
    <name evidence="11" type="primary">rafA_2</name>
    <name evidence="11" type="ORF">NCTC8129_02682</name>
</gene>
<dbReference type="InterPro" id="IPR002252">
    <property type="entry name" value="Glyco_hydro_36"/>
</dbReference>
<dbReference type="InterPro" id="IPR013780">
    <property type="entry name" value="Glyco_hydro_b"/>
</dbReference>
<feature type="binding site" evidence="8">
    <location>
        <position position="200"/>
    </location>
    <ligand>
        <name>substrate</name>
    </ligand>
</feature>
<feature type="binding site" evidence="8">
    <location>
        <position position="551"/>
    </location>
    <ligand>
        <name>substrate</name>
    </ligand>
</feature>
<dbReference type="Gene3D" id="2.70.98.60">
    <property type="entry name" value="alpha-galactosidase from lactobacil brevis"/>
    <property type="match status" value="1"/>
</dbReference>
<evidence type="ECO:0000313" key="12">
    <source>
        <dbReference type="Proteomes" id="UP000254070"/>
    </source>
</evidence>
<keyword evidence="4 6" id="KW-0378">Hydrolase</keyword>
<dbReference type="Pfam" id="PF16874">
    <property type="entry name" value="Glyco_hydro_36C"/>
    <property type="match status" value="1"/>
</dbReference>
<dbReference type="SUPFAM" id="SSF51445">
    <property type="entry name" value="(Trans)glycosidases"/>
    <property type="match status" value="1"/>
</dbReference>
<feature type="active site" description="Nucleophile" evidence="7">
    <location>
        <position position="479"/>
    </location>
</feature>
<dbReference type="PROSITE" id="PS00512">
    <property type="entry name" value="ALPHA_GALACTOSIDASE"/>
    <property type="match status" value="1"/>
</dbReference>
<evidence type="ECO:0000256" key="4">
    <source>
        <dbReference type="ARBA" id="ARBA00022801"/>
    </source>
</evidence>
<dbReference type="Proteomes" id="UP000254070">
    <property type="component" value="Unassembled WGS sequence"/>
</dbReference>
<reference evidence="11 12" key="1">
    <citation type="submission" date="2018-06" db="EMBL/GenBank/DDBJ databases">
        <authorList>
            <consortium name="Pathogen Informatics"/>
            <person name="Doyle S."/>
        </authorList>
    </citation>
    <scope>NUCLEOTIDE SEQUENCE [LARGE SCALE GENOMIC DNA]</scope>
    <source>
        <strain evidence="11 12">NCTC8129</strain>
    </source>
</reference>
<dbReference type="InterPro" id="IPR017853">
    <property type="entry name" value="GH"/>
</dbReference>
<dbReference type="InterPro" id="IPR013785">
    <property type="entry name" value="Aldolase_TIM"/>
</dbReference>
<proteinExistence type="inferred from homology"/>
<feature type="domain" description="Glycosyl hydrolase family 36 N-terminal" evidence="10">
    <location>
        <begin position="28"/>
        <end position="285"/>
    </location>
</feature>
<dbReference type="Gene3D" id="2.60.40.1180">
    <property type="entry name" value="Golgi alpha-mannosidase II"/>
    <property type="match status" value="1"/>
</dbReference>
<comment type="similarity">
    <text evidence="2">Belongs to the glycosyl hydrolase 36 family.</text>
</comment>
<dbReference type="Pfam" id="PF02065">
    <property type="entry name" value="Melibiase"/>
    <property type="match status" value="1"/>
</dbReference>
<evidence type="ECO:0000259" key="9">
    <source>
        <dbReference type="Pfam" id="PF16874"/>
    </source>
</evidence>
<dbReference type="Gene3D" id="3.20.20.70">
    <property type="entry name" value="Aldolase class I"/>
    <property type="match status" value="1"/>
</dbReference>
<name>A0A377KMM6_9ENTE</name>
<evidence type="ECO:0000256" key="2">
    <source>
        <dbReference type="ARBA" id="ARBA00006202"/>
    </source>
</evidence>
<dbReference type="InterPro" id="IPR050985">
    <property type="entry name" value="Alpha-glycosidase_related"/>
</dbReference>
<dbReference type="AlphaFoldDB" id="A0A377KMM6"/>
<organism evidence="11 12">
    <name type="scientific">Enterococcus durans</name>
    <dbReference type="NCBI Taxonomy" id="53345"/>
    <lineage>
        <taxon>Bacteria</taxon>
        <taxon>Bacillati</taxon>
        <taxon>Bacillota</taxon>
        <taxon>Bacilli</taxon>
        <taxon>Lactobacillales</taxon>
        <taxon>Enterococcaceae</taxon>
        <taxon>Enterococcus</taxon>
    </lineage>
</organism>
<evidence type="ECO:0000256" key="7">
    <source>
        <dbReference type="PIRSR" id="PIRSR005536-1"/>
    </source>
</evidence>
<dbReference type="FunFam" id="3.20.20.70:FF:000118">
    <property type="entry name" value="Alpha-galactosidase"/>
    <property type="match status" value="1"/>
</dbReference>
<dbReference type="RefSeq" id="WP_115235796.1">
    <property type="nucleotide sequence ID" value="NZ_UGIF01000002.1"/>
</dbReference>
<evidence type="ECO:0000256" key="3">
    <source>
        <dbReference type="ARBA" id="ARBA00012755"/>
    </source>
</evidence>
<dbReference type="InterPro" id="IPR031705">
    <property type="entry name" value="Glyco_hydro_36_C"/>
</dbReference>
<dbReference type="GO" id="GO:0004557">
    <property type="term" value="F:alpha-galactosidase activity"/>
    <property type="evidence" value="ECO:0007669"/>
    <property type="project" value="UniProtKB-UniRule"/>
</dbReference>
<evidence type="ECO:0000259" key="10">
    <source>
        <dbReference type="Pfam" id="PF16875"/>
    </source>
</evidence>
<dbReference type="EMBL" id="UGIF01000002">
    <property type="protein sequence ID" value="STP30437.1"/>
    <property type="molecule type" value="Genomic_DNA"/>
</dbReference>
<feature type="binding site" evidence="8">
    <location>
        <position position="444"/>
    </location>
    <ligand>
        <name>substrate</name>
    </ligand>
</feature>
<comment type="catalytic activity">
    <reaction evidence="1 6">
        <text>Hydrolysis of terminal, non-reducing alpha-D-galactose residues in alpha-D-galactosides, including galactose oligosaccharides, galactomannans and galactolipids.</text>
        <dbReference type="EC" id="3.2.1.22"/>
    </reaction>
</comment>
<dbReference type="PANTHER" id="PTHR43053">
    <property type="entry name" value="GLYCOSIDASE FAMILY 31"/>
    <property type="match status" value="1"/>
</dbReference>
<sequence>MIEIINDTLFHLYNEKISYVMSILPNQQLGHVYFGPSLGKLASFDQSYLVKKENKSAGTVKFFETDNLFTLADRFQELPVYGTSDFREGAVSIFEEATPLYVDFKFIQAHCFQGKERDLAQPASFAKTDESQSIVFELADTERNLKMHITYTIFNGLGTITRKQKIINLDAKPRKLERLLSGVLELRNQDFELLHLSGAWLKERHIKSTPLTQGTISVGSLKGASSHQHNPFVALKEKCATNDVGRVYGANLIYSGNFLAQVEMDEWDNVRLMLGIHPEQFTWTLDQGACFEAPECLFTFTENGLNGLRQESARFVEKHVISPYWQKRDRPIVFNNWEATYFDFDEEKLLALAKESHSLGMECFVLDDGWFGKRNDDRSSLGDWIADPLKFPQGIGRFAKKIHDIGMQLGIWFEPEMVSPDSQLYQAHPEWVVKHPYERISVGRGQYVLDFANPAVVDGIFHAMKKIIAETKLDYIKWDMNRNITEAYSPYLAEQGIAQTEFYHRYILGVYALYQKILAEFPTILIEGCAGGGGRYDLGILFYSPQIWPSDDSDAVERLSIQTGTLLGYPLSSFSNHVSATPNHQVGRITSLSFRQNVAMFGPLGYELDLFNLTSEEKQAIKTQIAFYKQHRQLLTFGIFYQVQPIGQENEVAWAVYDQQQEQALIGFFRVLAQANPTAEAFLPLTFIDPTQVYQANDEKVSGQILKQIGLRKPYQFNGVNPGTAQVTGDFQSYVYHLQLAEKKEQTDDE</sequence>
<dbReference type="InterPro" id="IPR000111">
    <property type="entry name" value="Glyco_hydro_27/36_CS"/>
</dbReference>
<dbReference type="InterPro" id="IPR038417">
    <property type="entry name" value="Alpga-gal_N_sf"/>
</dbReference>
<evidence type="ECO:0000256" key="1">
    <source>
        <dbReference type="ARBA" id="ARBA00001255"/>
    </source>
</evidence>
<feature type="domain" description="Glycosyl hydrolase family 36 C-terminal" evidence="9">
    <location>
        <begin position="652"/>
        <end position="738"/>
    </location>
</feature>
<protein>
    <recommendedName>
        <fullName evidence="3 6">Alpha-galactosidase</fullName>
        <ecNumber evidence="3 6">3.2.1.22</ecNumber>
    </recommendedName>
</protein>
<accession>A0A377KMM6</accession>
<evidence type="ECO:0000256" key="6">
    <source>
        <dbReference type="PIRNR" id="PIRNR005536"/>
    </source>
</evidence>
<dbReference type="EC" id="3.2.1.22" evidence="3 6"/>
<keyword evidence="5 6" id="KW-0326">Glycosidase</keyword>
<feature type="binding site" evidence="8">
    <location>
        <begin position="477"/>
        <end position="481"/>
    </location>
    <ligand>
        <name>substrate</name>
    </ligand>
</feature>
<feature type="binding site" evidence="8">
    <location>
        <begin position="367"/>
        <end position="368"/>
    </location>
    <ligand>
        <name>substrate</name>
    </ligand>
</feature>
<dbReference type="PIRSF" id="PIRSF005536">
    <property type="entry name" value="Agal"/>
    <property type="match status" value="1"/>
</dbReference>
<dbReference type="CDD" id="cd14791">
    <property type="entry name" value="GH36"/>
    <property type="match status" value="1"/>
</dbReference>
<feature type="active site" description="Proton donor" evidence="7">
    <location>
        <position position="551"/>
    </location>
</feature>
<evidence type="ECO:0000256" key="8">
    <source>
        <dbReference type="PIRSR" id="PIRSR005536-2"/>
    </source>
</evidence>
<feature type="binding site" evidence="8">
    <location>
        <position position="529"/>
    </location>
    <ligand>
        <name>substrate</name>
    </ligand>
</feature>
<dbReference type="GO" id="GO:0016052">
    <property type="term" value="P:carbohydrate catabolic process"/>
    <property type="evidence" value="ECO:0007669"/>
    <property type="project" value="InterPro"/>
</dbReference>
<dbReference type="PANTHER" id="PTHR43053:SF3">
    <property type="entry name" value="ALPHA-GALACTOSIDASE C-RELATED"/>
    <property type="match status" value="1"/>
</dbReference>
<evidence type="ECO:0000256" key="5">
    <source>
        <dbReference type="ARBA" id="ARBA00023295"/>
    </source>
</evidence>
<dbReference type="PRINTS" id="PR00743">
    <property type="entry name" value="GLHYDRLASE36"/>
</dbReference>
<evidence type="ECO:0000313" key="11">
    <source>
        <dbReference type="EMBL" id="STP30437.1"/>
    </source>
</evidence>
<dbReference type="InterPro" id="IPR031704">
    <property type="entry name" value="Glyco_hydro_36_N"/>
</dbReference>